<dbReference type="EMBL" id="FWFP01000001">
    <property type="protein sequence ID" value="SLN15418.1"/>
    <property type="molecule type" value="Genomic_DNA"/>
</dbReference>
<sequence>MTISVLTRTTCLCLALSTAAYAKSPIAEVICEPTSRLHEKLERQFGSERAATGMRGPEQLMEVWISKSGDWTMVVTYASGTSCIVAMGEDWSVHARTGPARG</sequence>
<feature type="signal peptide" evidence="1">
    <location>
        <begin position="1"/>
        <end position="22"/>
    </location>
</feature>
<keyword evidence="3" id="KW-1185">Reference proteome</keyword>
<organism evidence="2 3">
    <name type="scientific">Ruegeria meonggei</name>
    <dbReference type="NCBI Taxonomy" id="1446476"/>
    <lineage>
        <taxon>Bacteria</taxon>
        <taxon>Pseudomonadati</taxon>
        <taxon>Pseudomonadota</taxon>
        <taxon>Alphaproteobacteria</taxon>
        <taxon>Rhodobacterales</taxon>
        <taxon>Roseobacteraceae</taxon>
        <taxon>Ruegeria</taxon>
    </lineage>
</organism>
<gene>
    <name evidence="2" type="ORF">RUM8411_00429</name>
</gene>
<evidence type="ECO:0000256" key="1">
    <source>
        <dbReference type="SAM" id="SignalP"/>
    </source>
</evidence>
<feature type="chain" id="PRO_5010883137" evidence="1">
    <location>
        <begin position="23"/>
        <end position="102"/>
    </location>
</feature>
<accession>A0A1X6YAS5</accession>
<proteinExistence type="predicted"/>
<dbReference type="AlphaFoldDB" id="A0A1X6YAS5"/>
<name>A0A1X6YAS5_9RHOB</name>
<dbReference type="OrthoDB" id="9810895at2"/>
<reference evidence="3" key="1">
    <citation type="submission" date="2017-03" db="EMBL/GenBank/DDBJ databases">
        <authorList>
            <person name="Rodrigo-Torres L."/>
            <person name="Arahal R.D."/>
            <person name="Lucena T."/>
        </authorList>
    </citation>
    <scope>NUCLEOTIDE SEQUENCE [LARGE SCALE GENOMIC DNA]</scope>
    <source>
        <strain evidence="3">CECT 8411</strain>
    </source>
</reference>
<protein>
    <submittedName>
        <fullName evidence="2">Uncharacterized protein</fullName>
    </submittedName>
</protein>
<evidence type="ECO:0000313" key="2">
    <source>
        <dbReference type="EMBL" id="SLN15418.1"/>
    </source>
</evidence>
<evidence type="ECO:0000313" key="3">
    <source>
        <dbReference type="Proteomes" id="UP000193778"/>
    </source>
</evidence>
<keyword evidence="1" id="KW-0732">Signal</keyword>
<dbReference type="Proteomes" id="UP000193778">
    <property type="component" value="Unassembled WGS sequence"/>
</dbReference>